<evidence type="ECO:0000256" key="1">
    <source>
        <dbReference type="SAM" id="MobiDB-lite"/>
    </source>
</evidence>
<sequence>MPHGEIVPPVSKRSIHEDIIREVEETDWSVDPIEEGDGDVCASANAMNVVGMDAPNSGHDAESDDIDFDPDELECVDEDAEEERRDREDKDRKNREDRRHSERHRYDRNHRHSVHDRHRHHPYSRRDHGSRYESKTSGDVHRRSYRHDDSPRMFSKHRSSYDYERANRERARSSSHSRDRSTRDRRDGEDKDIPLDELELEEVDCYDEIGDDDSKIIDCSSSAEKSCSGVDGLNGDNLCSRVYDMSNVEDDFPDLCEDIDVDAMRRAAAATNVVLSAGECVRPDSSLPTRKIVTTCETTIRNGRDAYKMGTTTRSNRSADNSGRKDEARRRHHRYETRNERSRSRQSERRHESRERDRFPKKLIWLRDVQPSTSGQANSSEKERCDAQIISAKGPYSNGWCSVGSEEEVLTKAVNQEAKIFSNDESELTEDHLVKRRFTCDTKKSRYDRTGSVKTSSVMREDLQTDLPLPRDGVATSPADLSMKDRQRSDSCEEYDLAIKEISTSPKSRNRLCLEQKNETAVDVTEKIPSLLDMCIKRPIQLQTSHLTSLTDGTTNRRSSPLVDGASHRQRCIDHRSACCNEISRSRSLLDLNIHPPDQSTMRQYAISLNNRELANRPIEERSGKKLMLRTKCERVGQSHGSVHGIR</sequence>
<dbReference type="Proteomes" id="UP001196413">
    <property type="component" value="Unassembled WGS sequence"/>
</dbReference>
<dbReference type="EMBL" id="JAHQIW010005280">
    <property type="protein sequence ID" value="KAJ1365502.1"/>
    <property type="molecule type" value="Genomic_DNA"/>
</dbReference>
<feature type="compositionally biased region" description="Basic and acidic residues" evidence="1">
    <location>
        <begin position="82"/>
        <end position="100"/>
    </location>
</feature>
<feature type="compositionally biased region" description="Basic and acidic residues" evidence="1">
    <location>
        <begin position="159"/>
        <end position="194"/>
    </location>
</feature>
<dbReference type="AlphaFoldDB" id="A0AAD5QXE1"/>
<proteinExistence type="predicted"/>
<feature type="compositionally biased region" description="Polar residues" evidence="1">
    <location>
        <begin position="310"/>
        <end position="321"/>
    </location>
</feature>
<name>A0AAD5QXE1_PARTN</name>
<feature type="compositionally biased region" description="Basic and acidic residues" evidence="1">
    <location>
        <begin position="124"/>
        <end position="151"/>
    </location>
</feature>
<protein>
    <submittedName>
        <fullName evidence="2">Uncharacterized protein</fullName>
    </submittedName>
</protein>
<feature type="region of interest" description="Disordered" evidence="1">
    <location>
        <begin position="303"/>
        <end position="384"/>
    </location>
</feature>
<accession>A0AAD5QXE1</accession>
<comment type="caution">
    <text evidence="2">The sequence shown here is derived from an EMBL/GenBank/DDBJ whole genome shotgun (WGS) entry which is preliminary data.</text>
</comment>
<feature type="compositionally biased region" description="Basic residues" evidence="1">
    <location>
        <begin position="101"/>
        <end position="123"/>
    </location>
</feature>
<evidence type="ECO:0000313" key="3">
    <source>
        <dbReference type="Proteomes" id="UP001196413"/>
    </source>
</evidence>
<feature type="compositionally biased region" description="Basic and acidic residues" evidence="1">
    <location>
        <begin position="336"/>
        <end position="360"/>
    </location>
</feature>
<feature type="region of interest" description="Disordered" evidence="1">
    <location>
        <begin position="467"/>
        <end position="487"/>
    </location>
</feature>
<evidence type="ECO:0000313" key="2">
    <source>
        <dbReference type="EMBL" id="KAJ1365502.1"/>
    </source>
</evidence>
<feature type="region of interest" description="Disordered" evidence="1">
    <location>
        <begin position="50"/>
        <end position="194"/>
    </location>
</feature>
<feature type="compositionally biased region" description="Acidic residues" evidence="1">
    <location>
        <begin position="62"/>
        <end position="81"/>
    </location>
</feature>
<keyword evidence="3" id="KW-1185">Reference proteome</keyword>
<reference evidence="2" key="1">
    <citation type="submission" date="2021-06" db="EMBL/GenBank/DDBJ databases">
        <title>Parelaphostrongylus tenuis whole genome reference sequence.</title>
        <authorList>
            <person name="Garwood T.J."/>
            <person name="Larsen P.A."/>
            <person name="Fountain-Jones N.M."/>
            <person name="Garbe J.R."/>
            <person name="Macchietto M.G."/>
            <person name="Kania S.A."/>
            <person name="Gerhold R.W."/>
            <person name="Richards J.E."/>
            <person name="Wolf T.M."/>
        </authorList>
    </citation>
    <scope>NUCLEOTIDE SEQUENCE</scope>
    <source>
        <strain evidence="2">MNPRO001-30</strain>
        <tissue evidence="2">Meninges</tissue>
    </source>
</reference>
<organism evidence="2 3">
    <name type="scientific">Parelaphostrongylus tenuis</name>
    <name type="common">Meningeal worm</name>
    <dbReference type="NCBI Taxonomy" id="148309"/>
    <lineage>
        <taxon>Eukaryota</taxon>
        <taxon>Metazoa</taxon>
        <taxon>Ecdysozoa</taxon>
        <taxon>Nematoda</taxon>
        <taxon>Chromadorea</taxon>
        <taxon>Rhabditida</taxon>
        <taxon>Rhabditina</taxon>
        <taxon>Rhabditomorpha</taxon>
        <taxon>Strongyloidea</taxon>
        <taxon>Metastrongylidae</taxon>
        <taxon>Parelaphostrongylus</taxon>
    </lineage>
</organism>
<gene>
    <name evidence="2" type="ORF">KIN20_025858</name>
</gene>
<feature type="compositionally biased region" description="Polar residues" evidence="1">
    <location>
        <begin position="370"/>
        <end position="379"/>
    </location>
</feature>